<feature type="transmembrane region" description="Helical" evidence="5">
    <location>
        <begin position="143"/>
        <end position="159"/>
    </location>
</feature>
<reference evidence="6" key="1">
    <citation type="journal article" date="2021" name="Nat. Commun.">
        <title>Genetic determinants of endophytism in the Arabidopsis root mycobiome.</title>
        <authorList>
            <person name="Mesny F."/>
            <person name="Miyauchi S."/>
            <person name="Thiergart T."/>
            <person name="Pickel B."/>
            <person name="Atanasova L."/>
            <person name="Karlsson M."/>
            <person name="Huettel B."/>
            <person name="Barry K.W."/>
            <person name="Haridas S."/>
            <person name="Chen C."/>
            <person name="Bauer D."/>
            <person name="Andreopoulos W."/>
            <person name="Pangilinan J."/>
            <person name="LaButti K."/>
            <person name="Riley R."/>
            <person name="Lipzen A."/>
            <person name="Clum A."/>
            <person name="Drula E."/>
            <person name="Henrissat B."/>
            <person name="Kohler A."/>
            <person name="Grigoriev I.V."/>
            <person name="Martin F.M."/>
            <person name="Hacquard S."/>
        </authorList>
    </citation>
    <scope>NUCLEOTIDE SEQUENCE</scope>
    <source>
        <strain evidence="6">MPI-CAGE-AT-0016</strain>
    </source>
</reference>
<comment type="caution">
    <text evidence="6">The sequence shown here is derived from an EMBL/GenBank/DDBJ whole genome shotgun (WGS) entry which is preliminary data.</text>
</comment>
<keyword evidence="3 5" id="KW-1133">Transmembrane helix</keyword>
<organism evidence="6 7">
    <name type="scientific">Plectosphaerella cucumerina</name>
    <dbReference type="NCBI Taxonomy" id="40658"/>
    <lineage>
        <taxon>Eukaryota</taxon>
        <taxon>Fungi</taxon>
        <taxon>Dikarya</taxon>
        <taxon>Ascomycota</taxon>
        <taxon>Pezizomycotina</taxon>
        <taxon>Sordariomycetes</taxon>
        <taxon>Hypocreomycetidae</taxon>
        <taxon>Glomerellales</taxon>
        <taxon>Plectosphaerellaceae</taxon>
        <taxon>Plectosphaerella</taxon>
    </lineage>
</organism>
<dbReference type="PANTHER" id="PTHR23501">
    <property type="entry name" value="MAJOR FACILITATOR SUPERFAMILY"/>
    <property type="match status" value="1"/>
</dbReference>
<dbReference type="PANTHER" id="PTHR23501:SF87">
    <property type="entry name" value="SIDEROPHORE IRON TRANSPORTER 2"/>
    <property type="match status" value="1"/>
</dbReference>
<dbReference type="SUPFAM" id="SSF103473">
    <property type="entry name" value="MFS general substrate transporter"/>
    <property type="match status" value="1"/>
</dbReference>
<protein>
    <submittedName>
        <fullName evidence="6">Major facilitator superfamily domain-containing protein</fullName>
    </submittedName>
</protein>
<evidence type="ECO:0000256" key="1">
    <source>
        <dbReference type="ARBA" id="ARBA00004141"/>
    </source>
</evidence>
<keyword evidence="7" id="KW-1185">Reference proteome</keyword>
<evidence type="ECO:0000256" key="3">
    <source>
        <dbReference type="ARBA" id="ARBA00022989"/>
    </source>
</evidence>
<feature type="transmembrane region" description="Helical" evidence="5">
    <location>
        <begin position="78"/>
        <end position="104"/>
    </location>
</feature>
<dbReference type="Gene3D" id="1.20.1250.20">
    <property type="entry name" value="MFS general substrate transporter like domains"/>
    <property type="match status" value="2"/>
</dbReference>
<evidence type="ECO:0000256" key="5">
    <source>
        <dbReference type="SAM" id="Phobius"/>
    </source>
</evidence>
<dbReference type="GO" id="GO:0022857">
    <property type="term" value="F:transmembrane transporter activity"/>
    <property type="evidence" value="ECO:0007669"/>
    <property type="project" value="TreeGrafter"/>
</dbReference>
<feature type="transmembrane region" description="Helical" evidence="5">
    <location>
        <begin position="116"/>
        <end position="137"/>
    </location>
</feature>
<comment type="subcellular location">
    <subcellularLocation>
        <location evidence="1">Membrane</location>
        <topology evidence="1">Multi-pass membrane protein</topology>
    </subcellularLocation>
</comment>
<feature type="transmembrane region" description="Helical" evidence="5">
    <location>
        <begin position="400"/>
        <end position="418"/>
    </location>
</feature>
<feature type="transmembrane region" description="Helical" evidence="5">
    <location>
        <begin position="321"/>
        <end position="339"/>
    </location>
</feature>
<feature type="transmembrane region" description="Helical" evidence="5">
    <location>
        <begin position="450"/>
        <end position="472"/>
    </location>
</feature>
<accession>A0A8K0TK72</accession>
<gene>
    <name evidence="6" type="ORF">B0T11DRAFT_90184</name>
</gene>
<feature type="transmembrane region" description="Helical" evidence="5">
    <location>
        <begin position="484"/>
        <end position="510"/>
    </location>
</feature>
<feature type="transmembrane region" description="Helical" evidence="5">
    <location>
        <begin position="359"/>
        <end position="380"/>
    </location>
</feature>
<feature type="transmembrane region" description="Helical" evidence="5">
    <location>
        <begin position="290"/>
        <end position="309"/>
    </location>
</feature>
<feature type="transmembrane region" description="Helical" evidence="5">
    <location>
        <begin position="564"/>
        <end position="582"/>
    </location>
</feature>
<proteinExistence type="predicted"/>
<feature type="transmembrane region" description="Helical" evidence="5">
    <location>
        <begin position="235"/>
        <end position="255"/>
    </location>
</feature>
<dbReference type="AlphaFoldDB" id="A0A8K0TK72"/>
<sequence length="614" mass="66005">MAFEGKSALEPSTATPAVAAVTVNHDNAINDGGVPVALPGKRGSHDGEKGSVGYGGTEEIIVVPGTTLLDVLGKWELVIAWVGLLLVSFTNYLDAVTVGTYNVYALSEYGRLSIEGAMSTIFGVIALAIQGVLATLARELHPFNIIAFSVTTVTLAFILEAASPGVAAFICGHVFYIVGLMTSKFMIFALASELSTLRHRSFALGAANVPAMISQLGGAKMAEATLNNLGWRWGIGMWCILIPVASIPLLTILYLSKRKTRHARAEAYGGKTGFVPRTLHVWKKLIEGDLFGCALLAAGCAMFFLPIPLEHGGIAKYAEARNVVPTVLGFLVFIFFFIWEVKFAPKPLFPARLVQNRNVYGPFLMVLCGNFAMAFVSPYFYVYLMVMSNLSISNATYVTLAPWLTNAFVQIVYGAIVSWTKRPKWLLVATSGLLLVATGLQYAHRDPHTQLAGLVASQVVAGFGFGGLLTAIVQAQARSSVEDVPALVAGYIIVSNFGGSVAGAVVGGIWTTTLIDNLQNRLPEALKDQARTIMGDLTVVQSYDWDSPERQAINMAHKDTWTRILLGAIVAAALTFACGFIGEDVDLGAIDEERQLEKMQAQEDKLEGKLEDKA</sequence>
<dbReference type="OrthoDB" id="2241241at2759"/>
<feature type="transmembrane region" description="Helical" evidence="5">
    <location>
        <begin position="166"/>
        <end position="191"/>
    </location>
</feature>
<dbReference type="Proteomes" id="UP000813385">
    <property type="component" value="Unassembled WGS sequence"/>
</dbReference>
<keyword evidence="4 5" id="KW-0472">Membrane</keyword>
<evidence type="ECO:0000256" key="4">
    <source>
        <dbReference type="ARBA" id="ARBA00023136"/>
    </source>
</evidence>
<evidence type="ECO:0000313" key="6">
    <source>
        <dbReference type="EMBL" id="KAH7363001.1"/>
    </source>
</evidence>
<dbReference type="GO" id="GO:0005886">
    <property type="term" value="C:plasma membrane"/>
    <property type="evidence" value="ECO:0007669"/>
    <property type="project" value="TreeGrafter"/>
</dbReference>
<dbReference type="EMBL" id="JAGPXD010000003">
    <property type="protein sequence ID" value="KAH7363001.1"/>
    <property type="molecule type" value="Genomic_DNA"/>
</dbReference>
<name>A0A8K0TK72_9PEZI</name>
<evidence type="ECO:0000256" key="2">
    <source>
        <dbReference type="ARBA" id="ARBA00022692"/>
    </source>
</evidence>
<dbReference type="InterPro" id="IPR036259">
    <property type="entry name" value="MFS_trans_sf"/>
</dbReference>
<keyword evidence="2 5" id="KW-0812">Transmembrane</keyword>
<evidence type="ECO:0000313" key="7">
    <source>
        <dbReference type="Proteomes" id="UP000813385"/>
    </source>
</evidence>